<proteinExistence type="predicted"/>
<evidence type="ECO:0000259" key="1">
    <source>
        <dbReference type="SMART" id="SM00507"/>
    </source>
</evidence>
<evidence type="ECO:0000313" key="2">
    <source>
        <dbReference type="EMBL" id="KAA1164453.1"/>
    </source>
</evidence>
<evidence type="ECO:0000313" key="3">
    <source>
        <dbReference type="Proteomes" id="UP000322915"/>
    </source>
</evidence>
<dbReference type="InterPro" id="IPR003615">
    <property type="entry name" value="HNH_nuc"/>
</dbReference>
<keyword evidence="3" id="KW-1185">Reference proteome</keyword>
<keyword evidence="2" id="KW-0255">Endonuclease</keyword>
<dbReference type="CDD" id="cd00085">
    <property type="entry name" value="HNHc"/>
    <property type="match status" value="1"/>
</dbReference>
<reference evidence="2 3" key="1">
    <citation type="submission" date="2019-01" db="EMBL/GenBank/DDBJ databases">
        <title>Genome sequences of marine Pseudoalteromonas species.</title>
        <authorList>
            <person name="Boraston A.B."/>
            <person name="Hehemann J.-H."/>
            <person name="Vickers C.J."/>
            <person name="Salama-Alber O."/>
            <person name="Abe K."/>
            <person name="Hettle A.J."/>
        </authorList>
    </citation>
    <scope>NUCLEOTIDE SEQUENCE [LARGE SCALE GENOMIC DNA]</scope>
    <source>
        <strain evidence="2 3">PS47</strain>
    </source>
</reference>
<dbReference type="Proteomes" id="UP000322915">
    <property type="component" value="Unassembled WGS sequence"/>
</dbReference>
<organism evidence="2 3">
    <name type="scientific">Pseudoalteromonas fuliginea</name>
    <dbReference type="NCBI Taxonomy" id="1872678"/>
    <lineage>
        <taxon>Bacteria</taxon>
        <taxon>Pseudomonadati</taxon>
        <taxon>Pseudomonadota</taxon>
        <taxon>Gammaproteobacteria</taxon>
        <taxon>Alteromonadales</taxon>
        <taxon>Pseudoalteromonadaceae</taxon>
        <taxon>Pseudoalteromonas</taxon>
    </lineage>
</organism>
<name>A0ABQ6RME8_9GAMM</name>
<dbReference type="InterPro" id="IPR002711">
    <property type="entry name" value="HNH"/>
</dbReference>
<comment type="caution">
    <text evidence="2">The sequence shown here is derived from an EMBL/GenBank/DDBJ whole genome shotgun (WGS) entry which is preliminary data.</text>
</comment>
<dbReference type="EMBL" id="SEUJ01000050">
    <property type="protein sequence ID" value="KAA1164453.1"/>
    <property type="molecule type" value="Genomic_DNA"/>
</dbReference>
<accession>A0ABQ6RME8</accession>
<dbReference type="Gene3D" id="1.10.30.50">
    <property type="match status" value="1"/>
</dbReference>
<sequence>MCNNEAPFKKENGEPYLEVHHVLPLSEGGSDTIKNTIAVCPNCHMKFHYSAEKMNLRKTVVSVIKRLVCETGN</sequence>
<dbReference type="SMART" id="SM00507">
    <property type="entry name" value="HNHc"/>
    <property type="match status" value="1"/>
</dbReference>
<gene>
    <name evidence="2" type="ORF">EU509_02470</name>
</gene>
<protein>
    <submittedName>
        <fullName evidence="2">HNH endonuclease</fullName>
    </submittedName>
</protein>
<keyword evidence="2" id="KW-0540">Nuclease</keyword>
<dbReference type="Pfam" id="PF01844">
    <property type="entry name" value="HNH"/>
    <property type="match status" value="1"/>
</dbReference>
<keyword evidence="2" id="KW-0378">Hydrolase</keyword>
<feature type="domain" description="HNH nuclease" evidence="1">
    <location>
        <begin position="1"/>
        <end position="45"/>
    </location>
</feature>
<dbReference type="GO" id="GO:0004519">
    <property type="term" value="F:endonuclease activity"/>
    <property type="evidence" value="ECO:0007669"/>
    <property type="project" value="UniProtKB-KW"/>
</dbReference>